<evidence type="ECO:0000256" key="7">
    <source>
        <dbReference type="ARBA" id="ARBA00022737"/>
    </source>
</evidence>
<sequence>MATTWRSTLRRFPDPRPLHHPHRCSYYLRLVLLISLAFFLMEVAGVKARVSSEGCLQRERDALLLFKAAIKDPSARLSSWRAQGDDCCAWTGVVCHNRTGSVLVAELNLGNPNVDQSNWKEYSLRGELLHPSLLSLSHLQSLNLSFNDFEATQIPPLVGSLHRLRYLDLTGSNFGGTIPPHLGNLTNLRYLDLYDYRYPYSATVSNVVHSLDWLSGLSSLIHLDMSLFDLSAASHNWLSAVNMLSSLQQLYLYHCKISNLPLSLNFPLNLTSLTTLDLNRNNFNSSFPNWLWNLTSLSSLYLGNSGIRGTLPTQIGNLIGLTDLDLSSNLLSADRFPDVIMNLSSLSTLWLDSCSLSGPIPSELGNLTALNAISLSHNSLPGPVPIEIWKLVDLYELDLSFNSLEREITEFHLSNNLTFLDLSYNKINGTLPLASLESLTKLNFLNLGSNRLEGLIPHLPPNLNFLDLSNNAFSGLPLPSNVCNSYKLERLDISNNQIDGEIPQCWQNNSLLEYINLGNNMFFGEIPNSLGNLIGLKFLHLNNNNLKGHLPSSLQTCTQLLVVDLSDNKFSGNIPLWIGQSWHYLGILRLRSNMFDGNIDPQLGYLRNLQIIDLANNKLFGPIPHSFGNFSKMISTSTQSFDLFGEILIEFREVPWMFNENITVVTKGDQLTFSSILYLVKSIDLSNNDLTDEIPEELGYLVGLYNLNLSRNYFIGKIPDSIGRMSSLETLDLSFNNLSGAIPQGLSLLNALNHLNLSYNNLSGNIPSGNQLQTLDDASIYIDNPYLCGDLVNKSCYTNATSEEYAMLSPMLSIYLSMTLGYFVGLWSVFVLLLFKKKWRYSYFKKIDEIYDKVDVSVKIGLNRTVNG</sequence>
<keyword evidence="9 11" id="KW-0472">Membrane</keyword>
<comment type="caution">
    <text evidence="13">The sequence shown here is derived from an EMBL/GenBank/DDBJ whole genome shotgun (WGS) entry which is preliminary data.</text>
</comment>
<evidence type="ECO:0000256" key="6">
    <source>
        <dbReference type="ARBA" id="ARBA00022729"/>
    </source>
</evidence>
<evidence type="ECO:0000256" key="2">
    <source>
        <dbReference type="ARBA" id="ARBA00009592"/>
    </source>
</evidence>
<evidence type="ECO:0000256" key="9">
    <source>
        <dbReference type="ARBA" id="ARBA00023136"/>
    </source>
</evidence>
<dbReference type="FunFam" id="3.80.10.10:FF:000111">
    <property type="entry name" value="LRR receptor-like serine/threonine-protein kinase ERECTA"/>
    <property type="match status" value="1"/>
</dbReference>
<keyword evidence="5 11" id="KW-0812">Transmembrane</keyword>
<dbReference type="SMART" id="SM00369">
    <property type="entry name" value="LRR_TYP"/>
    <property type="match status" value="11"/>
</dbReference>
<dbReference type="OrthoDB" id="1428679at2759"/>
<dbReference type="InterPro" id="IPR001611">
    <property type="entry name" value="Leu-rich_rpt"/>
</dbReference>
<keyword evidence="4" id="KW-0433">Leucine-rich repeat</keyword>
<keyword evidence="7" id="KW-0677">Repeat</keyword>
<dbReference type="AlphaFoldDB" id="A0A8J5G452"/>
<dbReference type="FunFam" id="3.80.10.10:FF:000095">
    <property type="entry name" value="LRR receptor-like serine/threonine-protein kinase GSO1"/>
    <property type="match status" value="2"/>
</dbReference>
<dbReference type="Pfam" id="PF00560">
    <property type="entry name" value="LRR_1"/>
    <property type="match status" value="10"/>
</dbReference>
<gene>
    <name evidence="13" type="ORF">ZIOFF_052550</name>
</gene>
<organism evidence="13 14">
    <name type="scientific">Zingiber officinale</name>
    <name type="common">Ginger</name>
    <name type="synonym">Amomum zingiber</name>
    <dbReference type="NCBI Taxonomy" id="94328"/>
    <lineage>
        <taxon>Eukaryota</taxon>
        <taxon>Viridiplantae</taxon>
        <taxon>Streptophyta</taxon>
        <taxon>Embryophyta</taxon>
        <taxon>Tracheophyta</taxon>
        <taxon>Spermatophyta</taxon>
        <taxon>Magnoliopsida</taxon>
        <taxon>Liliopsida</taxon>
        <taxon>Zingiberales</taxon>
        <taxon>Zingiberaceae</taxon>
        <taxon>Zingiber</taxon>
    </lineage>
</organism>
<dbReference type="InterPro" id="IPR013210">
    <property type="entry name" value="LRR_N_plant-typ"/>
</dbReference>
<keyword evidence="8 11" id="KW-1133">Transmembrane helix</keyword>
<dbReference type="PROSITE" id="PS51450">
    <property type="entry name" value="LRR"/>
    <property type="match status" value="3"/>
</dbReference>
<dbReference type="GO" id="GO:0005886">
    <property type="term" value="C:plasma membrane"/>
    <property type="evidence" value="ECO:0007669"/>
    <property type="project" value="UniProtKB-SubCell"/>
</dbReference>
<dbReference type="PANTHER" id="PTHR48063:SF90">
    <property type="entry name" value="OS11G0565920 PROTEIN"/>
    <property type="match status" value="1"/>
</dbReference>
<feature type="transmembrane region" description="Helical" evidence="11">
    <location>
        <begin position="812"/>
        <end position="835"/>
    </location>
</feature>
<dbReference type="Proteomes" id="UP000734854">
    <property type="component" value="Unassembled WGS sequence"/>
</dbReference>
<dbReference type="InterPro" id="IPR046956">
    <property type="entry name" value="RLP23-like"/>
</dbReference>
<evidence type="ECO:0000256" key="11">
    <source>
        <dbReference type="SAM" id="Phobius"/>
    </source>
</evidence>
<dbReference type="SMART" id="SM00365">
    <property type="entry name" value="LRR_SD22"/>
    <property type="match status" value="7"/>
</dbReference>
<dbReference type="Pfam" id="PF13855">
    <property type="entry name" value="LRR_8"/>
    <property type="match status" value="1"/>
</dbReference>
<keyword evidence="6" id="KW-0732">Signal</keyword>
<evidence type="ECO:0000256" key="10">
    <source>
        <dbReference type="ARBA" id="ARBA00023180"/>
    </source>
</evidence>
<comment type="subcellular location">
    <subcellularLocation>
        <location evidence="1">Cell membrane</location>
        <topology evidence="1">Single-pass type I membrane protein</topology>
    </subcellularLocation>
</comment>
<dbReference type="PANTHER" id="PTHR48063">
    <property type="entry name" value="LRR RECEPTOR-LIKE KINASE"/>
    <property type="match status" value="1"/>
</dbReference>
<evidence type="ECO:0000256" key="8">
    <source>
        <dbReference type="ARBA" id="ARBA00022989"/>
    </source>
</evidence>
<evidence type="ECO:0000256" key="3">
    <source>
        <dbReference type="ARBA" id="ARBA00022475"/>
    </source>
</evidence>
<evidence type="ECO:0000259" key="12">
    <source>
        <dbReference type="Pfam" id="PF08263"/>
    </source>
</evidence>
<protein>
    <recommendedName>
        <fullName evidence="12">Leucine-rich repeat-containing N-terminal plant-type domain-containing protein</fullName>
    </recommendedName>
</protein>
<dbReference type="InterPro" id="IPR003591">
    <property type="entry name" value="Leu-rich_rpt_typical-subtyp"/>
</dbReference>
<evidence type="ECO:0000256" key="1">
    <source>
        <dbReference type="ARBA" id="ARBA00004251"/>
    </source>
</evidence>
<evidence type="ECO:0000256" key="5">
    <source>
        <dbReference type="ARBA" id="ARBA00022692"/>
    </source>
</evidence>
<keyword evidence="10" id="KW-0325">Glycoprotein</keyword>
<comment type="similarity">
    <text evidence="2">Belongs to the RLP family.</text>
</comment>
<keyword evidence="14" id="KW-1185">Reference proteome</keyword>
<dbReference type="Pfam" id="PF08263">
    <property type="entry name" value="LRRNT_2"/>
    <property type="match status" value="1"/>
</dbReference>
<proteinExistence type="inferred from homology"/>
<dbReference type="EMBL" id="JACMSC010000014">
    <property type="protein sequence ID" value="KAG6491214.1"/>
    <property type="molecule type" value="Genomic_DNA"/>
</dbReference>
<reference evidence="13 14" key="1">
    <citation type="submission" date="2020-08" db="EMBL/GenBank/DDBJ databases">
        <title>Plant Genome Project.</title>
        <authorList>
            <person name="Zhang R.-G."/>
        </authorList>
    </citation>
    <scope>NUCLEOTIDE SEQUENCE [LARGE SCALE GENOMIC DNA]</scope>
    <source>
        <tissue evidence="13">Rhizome</tissue>
    </source>
</reference>
<feature type="domain" description="Leucine-rich repeat-containing N-terminal plant-type" evidence="12">
    <location>
        <begin position="57"/>
        <end position="95"/>
    </location>
</feature>
<accession>A0A8J5G452</accession>
<evidence type="ECO:0000313" key="13">
    <source>
        <dbReference type="EMBL" id="KAG6491214.1"/>
    </source>
</evidence>
<evidence type="ECO:0000313" key="14">
    <source>
        <dbReference type="Proteomes" id="UP000734854"/>
    </source>
</evidence>
<evidence type="ECO:0000256" key="4">
    <source>
        <dbReference type="ARBA" id="ARBA00022614"/>
    </source>
</evidence>
<name>A0A8J5G452_ZINOF</name>
<keyword evidence="3" id="KW-1003">Cell membrane</keyword>